<dbReference type="Pfam" id="PF00126">
    <property type="entry name" value="HTH_1"/>
    <property type="match status" value="1"/>
</dbReference>
<dbReference type="Proteomes" id="UP001056873">
    <property type="component" value="Chromosome"/>
</dbReference>
<evidence type="ECO:0000256" key="1">
    <source>
        <dbReference type="ARBA" id="ARBA00009437"/>
    </source>
</evidence>
<keyword evidence="3" id="KW-0238">DNA-binding</keyword>
<comment type="similarity">
    <text evidence="1">Belongs to the LysR transcriptional regulatory family.</text>
</comment>
<evidence type="ECO:0000256" key="4">
    <source>
        <dbReference type="ARBA" id="ARBA00023163"/>
    </source>
</evidence>
<keyword evidence="2" id="KW-0805">Transcription regulation</keyword>
<reference evidence="6" key="1">
    <citation type="journal article" date="2022" name="BMC Genomics">
        <title>Genome sequence of the entomopathogenic Serratia entomophila isolate 626 and characterisation of the species specific itaconate degradation pathway.</title>
        <authorList>
            <person name="Vaughan A.L."/>
            <person name="Altermann E."/>
            <person name="Glare T.R."/>
            <person name="Hurst M.R.H."/>
        </authorList>
    </citation>
    <scope>NUCLEOTIDE SEQUENCE</scope>
    <source>
        <strain evidence="6">626</strain>
    </source>
</reference>
<evidence type="ECO:0000313" key="7">
    <source>
        <dbReference type="Proteomes" id="UP001056873"/>
    </source>
</evidence>
<dbReference type="EMBL" id="CP074347">
    <property type="protein sequence ID" value="USV00145.1"/>
    <property type="molecule type" value="Genomic_DNA"/>
</dbReference>
<dbReference type="PROSITE" id="PS50931">
    <property type="entry name" value="HTH_LYSR"/>
    <property type="match status" value="1"/>
</dbReference>
<feature type="domain" description="HTH lysR-type" evidence="5">
    <location>
        <begin position="2"/>
        <end position="59"/>
    </location>
</feature>
<dbReference type="SUPFAM" id="SSF46785">
    <property type="entry name" value="Winged helix' DNA-binding domain"/>
    <property type="match status" value="1"/>
</dbReference>
<evidence type="ECO:0000259" key="5">
    <source>
        <dbReference type="PROSITE" id="PS50931"/>
    </source>
</evidence>
<proteinExistence type="inferred from homology"/>
<evidence type="ECO:0000313" key="6">
    <source>
        <dbReference type="EMBL" id="USV00145.1"/>
    </source>
</evidence>
<evidence type="ECO:0000256" key="3">
    <source>
        <dbReference type="ARBA" id="ARBA00023125"/>
    </source>
</evidence>
<dbReference type="InterPro" id="IPR058163">
    <property type="entry name" value="LysR-type_TF_proteobact-type"/>
</dbReference>
<dbReference type="PANTHER" id="PTHR30537:SF31">
    <property type="entry name" value="TRANSCRIPTIONAL REGULATOR, LYSR FAMILY"/>
    <property type="match status" value="1"/>
</dbReference>
<keyword evidence="4" id="KW-0804">Transcription</keyword>
<dbReference type="Gene3D" id="1.10.10.10">
    <property type="entry name" value="Winged helix-like DNA-binding domain superfamily/Winged helix DNA-binding domain"/>
    <property type="match status" value="1"/>
</dbReference>
<evidence type="ECO:0000256" key="2">
    <source>
        <dbReference type="ARBA" id="ARBA00023015"/>
    </source>
</evidence>
<dbReference type="InterPro" id="IPR036388">
    <property type="entry name" value="WH-like_DNA-bd_sf"/>
</dbReference>
<dbReference type="InterPro" id="IPR036390">
    <property type="entry name" value="WH_DNA-bd_sf"/>
</dbReference>
<accession>A0ABY5CRM8</accession>
<dbReference type="Gene3D" id="3.40.190.290">
    <property type="match status" value="1"/>
</dbReference>
<dbReference type="SUPFAM" id="SSF53850">
    <property type="entry name" value="Periplasmic binding protein-like II"/>
    <property type="match status" value="1"/>
</dbReference>
<protein>
    <submittedName>
        <fullName evidence="6">LysR family transcriptional regulator</fullName>
    </submittedName>
</protein>
<sequence>MIDFNEMLMFARVVECGGFLAASKKFGIPKSTLSRKISNLEQRLNVRLIQRSTRKIMITDIGREYYQYCLQMISSAEEAESIIINKSDKPTGKIRLTCSNVLMDLDFSAILAKFMLRYPRVSLHVKIFNRDVDIIAEGYDLSLKIVTNEAKSSNLIMRSIFPLPSAFMISPSAIDRYPLLNKPDDLSKVPTVAWLSSHIPAGWTFRQADREVKITHDPRLACDDIRLIKAALVRGVGVGCLPLKLAARELAQGSLKTIFDDWALETHKIVAIYPTRQGLLPSVRALIDFIIDEFNDEKNKSSEIK</sequence>
<gene>
    <name evidence="6" type="ORF">KFQ06_19270</name>
</gene>
<organism evidence="6 7">
    <name type="scientific">Serratia entomophila</name>
    <dbReference type="NCBI Taxonomy" id="42906"/>
    <lineage>
        <taxon>Bacteria</taxon>
        <taxon>Pseudomonadati</taxon>
        <taxon>Pseudomonadota</taxon>
        <taxon>Gammaproteobacteria</taxon>
        <taxon>Enterobacterales</taxon>
        <taxon>Yersiniaceae</taxon>
        <taxon>Serratia</taxon>
    </lineage>
</organism>
<dbReference type="Pfam" id="PF03466">
    <property type="entry name" value="LysR_substrate"/>
    <property type="match status" value="1"/>
</dbReference>
<name>A0ABY5CRM8_9GAMM</name>
<dbReference type="InterPro" id="IPR000847">
    <property type="entry name" value="LysR_HTH_N"/>
</dbReference>
<dbReference type="PANTHER" id="PTHR30537">
    <property type="entry name" value="HTH-TYPE TRANSCRIPTIONAL REGULATOR"/>
    <property type="match status" value="1"/>
</dbReference>
<dbReference type="InterPro" id="IPR005119">
    <property type="entry name" value="LysR_subst-bd"/>
</dbReference>
<dbReference type="RefSeq" id="WP_252960935.1">
    <property type="nucleotide sequence ID" value="NZ_CAMIPH010000008.1"/>
</dbReference>
<keyword evidence="7" id="KW-1185">Reference proteome</keyword>